<reference evidence="2" key="1">
    <citation type="journal article" date="2009" name="Nature">
        <title>Genome sequence and analysis of the Irish potato famine pathogen Phytophthora infestans.</title>
        <authorList>
            <consortium name="The Broad Institute Genome Sequencing Platform"/>
            <person name="Haas B.J."/>
            <person name="Kamoun S."/>
            <person name="Zody M.C."/>
            <person name="Jiang R.H."/>
            <person name="Handsaker R.E."/>
            <person name="Cano L.M."/>
            <person name="Grabherr M."/>
            <person name="Kodira C.D."/>
            <person name="Raffaele S."/>
            <person name="Torto-Alalibo T."/>
            <person name="Bozkurt T.O."/>
            <person name="Ah-Fong A.M."/>
            <person name="Alvarado L."/>
            <person name="Anderson V.L."/>
            <person name="Armstrong M.R."/>
            <person name="Avrova A."/>
            <person name="Baxter L."/>
            <person name="Beynon J."/>
            <person name="Boevink P.C."/>
            <person name="Bollmann S.R."/>
            <person name="Bos J.I."/>
            <person name="Bulone V."/>
            <person name="Cai G."/>
            <person name="Cakir C."/>
            <person name="Carrington J.C."/>
            <person name="Chawner M."/>
            <person name="Conti L."/>
            <person name="Costanzo S."/>
            <person name="Ewan R."/>
            <person name="Fahlgren N."/>
            <person name="Fischbach M.A."/>
            <person name="Fugelstad J."/>
            <person name="Gilroy E.M."/>
            <person name="Gnerre S."/>
            <person name="Green P.J."/>
            <person name="Grenville-Briggs L.J."/>
            <person name="Griffith J."/>
            <person name="Grunwald N.J."/>
            <person name="Horn K."/>
            <person name="Horner N.R."/>
            <person name="Hu C.H."/>
            <person name="Huitema E."/>
            <person name="Jeong D.H."/>
            <person name="Jones A.M."/>
            <person name="Jones J.D."/>
            <person name="Jones R.W."/>
            <person name="Karlsson E.K."/>
            <person name="Kunjeti S.G."/>
            <person name="Lamour K."/>
            <person name="Liu Z."/>
            <person name="Ma L."/>
            <person name="Maclean D."/>
            <person name="Chibucos M.C."/>
            <person name="McDonald H."/>
            <person name="McWalters J."/>
            <person name="Meijer H.J."/>
            <person name="Morgan W."/>
            <person name="Morris P.F."/>
            <person name="Munro C.A."/>
            <person name="O'Neill K."/>
            <person name="Ospina-Giraldo M."/>
            <person name="Pinzon A."/>
            <person name="Pritchard L."/>
            <person name="Ramsahoye B."/>
            <person name="Ren Q."/>
            <person name="Restrepo S."/>
            <person name="Roy S."/>
            <person name="Sadanandom A."/>
            <person name="Savidor A."/>
            <person name="Schornack S."/>
            <person name="Schwartz D.C."/>
            <person name="Schumann U.D."/>
            <person name="Schwessinger B."/>
            <person name="Seyer L."/>
            <person name="Sharpe T."/>
            <person name="Silvar C."/>
            <person name="Song J."/>
            <person name="Studholme D.J."/>
            <person name="Sykes S."/>
            <person name="Thines M."/>
            <person name="van de Vondervoort P.J."/>
            <person name="Phuntumart V."/>
            <person name="Wawra S."/>
            <person name="Weide R."/>
            <person name="Win J."/>
            <person name="Young C."/>
            <person name="Zhou S."/>
            <person name="Fry W."/>
            <person name="Meyers B.C."/>
            <person name="van West P."/>
            <person name="Ristaino J."/>
            <person name="Govers F."/>
            <person name="Birch P.R."/>
            <person name="Whisson S.C."/>
            <person name="Judelson H.S."/>
            <person name="Nusbaum C."/>
        </authorList>
    </citation>
    <scope>NUCLEOTIDE SEQUENCE [LARGE SCALE GENOMIC DNA]</scope>
    <source>
        <strain evidence="2">T30-4</strain>
    </source>
</reference>
<gene>
    <name evidence="1" type="ORF">PITG_13181</name>
</gene>
<dbReference type="AlphaFoldDB" id="D0NJS6"/>
<evidence type="ECO:0000313" key="2">
    <source>
        <dbReference type="Proteomes" id="UP000006643"/>
    </source>
</evidence>
<dbReference type="OrthoDB" id="120337at2759"/>
<evidence type="ECO:0000313" key="1">
    <source>
        <dbReference type="EMBL" id="EEY60012.1"/>
    </source>
</evidence>
<dbReference type="GeneID" id="9473074"/>
<dbReference type="Proteomes" id="UP000006643">
    <property type="component" value="Unassembled WGS sequence"/>
</dbReference>
<dbReference type="EMBL" id="DS028142">
    <property type="protein sequence ID" value="EEY60012.1"/>
    <property type="molecule type" value="Genomic_DNA"/>
</dbReference>
<protein>
    <submittedName>
        <fullName evidence="1">Uncharacterized protein</fullName>
    </submittedName>
</protein>
<proteinExistence type="predicted"/>
<dbReference type="RefSeq" id="XP_002900697.1">
    <property type="nucleotide sequence ID" value="XM_002900651.1"/>
</dbReference>
<dbReference type="KEGG" id="pif:PITG_13181"/>
<name>D0NJS6_PHYIT</name>
<sequence>MIKPGLIVLRFVVQPDCTRARKTIDFFPSLFRSSDRRVNVNKARDWRKKRVDPAKSLEDPKQLKYASGRQRIRHVFVRLRRAGVKLSNQLVAEIGVVLIEDSEHPCFSPRFTVKNKPFSSLLTSRRVQDVLERYNIGYRRHKGKNQVCVKNNRLRSTYL</sequence>
<dbReference type="InParanoid" id="D0NJS6"/>
<dbReference type="HOGENOM" id="CLU_1664140_0_0_1"/>
<organism evidence="1 2">
    <name type="scientific">Phytophthora infestans (strain T30-4)</name>
    <name type="common">Potato late blight agent</name>
    <dbReference type="NCBI Taxonomy" id="403677"/>
    <lineage>
        <taxon>Eukaryota</taxon>
        <taxon>Sar</taxon>
        <taxon>Stramenopiles</taxon>
        <taxon>Oomycota</taxon>
        <taxon>Peronosporomycetes</taxon>
        <taxon>Peronosporales</taxon>
        <taxon>Peronosporaceae</taxon>
        <taxon>Phytophthora</taxon>
    </lineage>
</organism>
<keyword evidence="2" id="KW-1185">Reference proteome</keyword>
<accession>D0NJS6</accession>
<dbReference type="VEuPathDB" id="FungiDB:PITG_13181"/>